<keyword evidence="8" id="KW-0732">Signal</keyword>
<comment type="catalytic activity">
    <reaction evidence="1">
        <text>Catalyzes the rearrangement of -S-S- bonds in proteins.</text>
        <dbReference type="EC" id="5.3.4.1"/>
    </reaction>
</comment>
<feature type="chain" id="PRO_5046777599" description="protein disulfide-isomerase" evidence="8">
    <location>
        <begin position="27"/>
        <end position="143"/>
    </location>
</feature>
<proteinExistence type="inferred from homology"/>
<evidence type="ECO:0000313" key="11">
    <source>
        <dbReference type="Proteomes" id="UP001194696"/>
    </source>
</evidence>
<dbReference type="PANTHER" id="PTHR18929:SF132">
    <property type="entry name" value="PROTEIN DISULFIDE-ISOMERASE A3"/>
    <property type="match status" value="1"/>
</dbReference>
<evidence type="ECO:0000256" key="7">
    <source>
        <dbReference type="ARBA" id="ARBA00023284"/>
    </source>
</evidence>
<evidence type="ECO:0000256" key="4">
    <source>
        <dbReference type="ARBA" id="ARBA00012723"/>
    </source>
</evidence>
<dbReference type="EMBL" id="JAAAIM010000546">
    <property type="protein sequence ID" value="KAG0286744.1"/>
    <property type="molecule type" value="Genomic_DNA"/>
</dbReference>
<evidence type="ECO:0000313" key="10">
    <source>
        <dbReference type="EMBL" id="KAG0286744.1"/>
    </source>
</evidence>
<keyword evidence="7" id="KW-0676">Redox-active center</keyword>
<comment type="subcellular location">
    <subcellularLocation>
        <location evidence="2">Endoplasmic reticulum lumen</location>
    </subcellularLocation>
</comment>
<comment type="caution">
    <text evidence="10">The sequence shown here is derived from an EMBL/GenBank/DDBJ whole genome shotgun (WGS) entry which is preliminary data.</text>
</comment>
<dbReference type="InterPro" id="IPR010916">
    <property type="entry name" value="TonB_box_CS"/>
</dbReference>
<dbReference type="PANTHER" id="PTHR18929">
    <property type="entry name" value="PROTEIN DISULFIDE ISOMERASE"/>
    <property type="match status" value="1"/>
</dbReference>
<name>A0ABQ7JXL8_9FUNG</name>
<evidence type="ECO:0000256" key="1">
    <source>
        <dbReference type="ARBA" id="ARBA00001182"/>
    </source>
</evidence>
<dbReference type="InterPro" id="IPR036249">
    <property type="entry name" value="Thioredoxin-like_sf"/>
</dbReference>
<gene>
    <name evidence="10" type="primary">PDI1_2</name>
    <name evidence="10" type="ORF">BGZ96_009193</name>
</gene>
<dbReference type="CDD" id="cd02961">
    <property type="entry name" value="PDI_a_family"/>
    <property type="match status" value="1"/>
</dbReference>
<dbReference type="PROSITE" id="PS51352">
    <property type="entry name" value="THIOREDOXIN_2"/>
    <property type="match status" value="1"/>
</dbReference>
<evidence type="ECO:0000256" key="8">
    <source>
        <dbReference type="SAM" id="SignalP"/>
    </source>
</evidence>
<protein>
    <recommendedName>
        <fullName evidence="4">protein disulfide-isomerase</fullName>
        <ecNumber evidence="4">5.3.4.1</ecNumber>
    </recommendedName>
</protein>
<evidence type="ECO:0000256" key="5">
    <source>
        <dbReference type="ARBA" id="ARBA00022824"/>
    </source>
</evidence>
<dbReference type="Proteomes" id="UP001194696">
    <property type="component" value="Unassembled WGS sequence"/>
</dbReference>
<dbReference type="Gene3D" id="3.40.30.10">
    <property type="entry name" value="Glutaredoxin"/>
    <property type="match status" value="1"/>
</dbReference>
<dbReference type="InterPro" id="IPR013766">
    <property type="entry name" value="Thioredoxin_domain"/>
</dbReference>
<feature type="signal peptide" evidence="8">
    <location>
        <begin position="1"/>
        <end position="26"/>
    </location>
</feature>
<keyword evidence="5" id="KW-0256">Endoplasmic reticulum</keyword>
<dbReference type="PRINTS" id="PR00421">
    <property type="entry name" value="THIOREDOXIN"/>
</dbReference>
<reference evidence="10 11" key="1">
    <citation type="journal article" date="2020" name="Fungal Divers.">
        <title>Resolving the Mortierellaceae phylogeny through synthesis of multi-gene phylogenetics and phylogenomics.</title>
        <authorList>
            <person name="Vandepol N."/>
            <person name="Liber J."/>
            <person name="Desiro A."/>
            <person name="Na H."/>
            <person name="Kennedy M."/>
            <person name="Barry K."/>
            <person name="Grigoriev I.V."/>
            <person name="Miller A.N."/>
            <person name="O'Donnell K."/>
            <person name="Stajich J.E."/>
            <person name="Bonito G."/>
        </authorList>
    </citation>
    <scope>NUCLEOTIDE SEQUENCE [LARGE SCALE GENOMIC DNA]</scope>
    <source>
        <strain evidence="10 11">AD045</strain>
    </source>
</reference>
<dbReference type="Pfam" id="PF00085">
    <property type="entry name" value="Thioredoxin"/>
    <property type="match status" value="1"/>
</dbReference>
<dbReference type="SUPFAM" id="SSF52833">
    <property type="entry name" value="Thioredoxin-like"/>
    <property type="match status" value="1"/>
</dbReference>
<organism evidence="10 11">
    <name type="scientific">Linnemannia gamsii</name>
    <dbReference type="NCBI Taxonomy" id="64522"/>
    <lineage>
        <taxon>Eukaryota</taxon>
        <taxon>Fungi</taxon>
        <taxon>Fungi incertae sedis</taxon>
        <taxon>Mucoromycota</taxon>
        <taxon>Mortierellomycotina</taxon>
        <taxon>Mortierellomycetes</taxon>
        <taxon>Mortierellales</taxon>
        <taxon>Mortierellaceae</taxon>
        <taxon>Linnemannia</taxon>
    </lineage>
</organism>
<feature type="domain" description="Thioredoxin" evidence="9">
    <location>
        <begin position="20"/>
        <end position="143"/>
    </location>
</feature>
<comment type="similarity">
    <text evidence="3">Belongs to the protein disulfide isomerase family.</text>
</comment>
<keyword evidence="6" id="KW-0413">Isomerase</keyword>
<keyword evidence="11" id="KW-1185">Reference proteome</keyword>
<evidence type="ECO:0000256" key="3">
    <source>
        <dbReference type="ARBA" id="ARBA00006347"/>
    </source>
</evidence>
<evidence type="ECO:0000259" key="9">
    <source>
        <dbReference type="PROSITE" id="PS51352"/>
    </source>
</evidence>
<evidence type="ECO:0000256" key="6">
    <source>
        <dbReference type="ARBA" id="ARBA00023235"/>
    </source>
</evidence>
<dbReference type="EC" id="5.3.4.1" evidence="4"/>
<accession>A0ABQ7JXL8</accession>
<sequence>MHNARPTGSIGLVMVMMALTAAAAAAWNFSFQVMAATSSNVLQLTADSFYPAIHGDSLVMVQFYAPWCKLCQSLAPEYEMAASRLKISSSEVVLAKIDCVSEDPLCDAQDVKSYPTLKIYRGGQPRLYSGELKAGAIVSFLQA</sequence>
<evidence type="ECO:0000256" key="2">
    <source>
        <dbReference type="ARBA" id="ARBA00004319"/>
    </source>
</evidence>
<dbReference type="PROSITE" id="PS00430">
    <property type="entry name" value="TONB_DEPENDENT_REC_1"/>
    <property type="match status" value="1"/>
</dbReference>